<proteinExistence type="predicted"/>
<dbReference type="EMBL" id="RBDY01000009">
    <property type="protein sequence ID" value="RKN22737.1"/>
    <property type="molecule type" value="Genomic_DNA"/>
</dbReference>
<accession>A0A3A9W8X7</accession>
<dbReference type="OrthoDB" id="5194954at2"/>
<dbReference type="Proteomes" id="UP000268652">
    <property type="component" value="Unassembled WGS sequence"/>
</dbReference>
<evidence type="ECO:0000256" key="1">
    <source>
        <dbReference type="SAM" id="MobiDB-lite"/>
    </source>
</evidence>
<name>A0A3A9W8X7_9ACTN</name>
<reference evidence="4 5" key="1">
    <citation type="submission" date="2018-09" db="EMBL/GenBank/DDBJ databases">
        <title>Streptomyces sp. nov. DS1-2, an endophytic actinomycete isolated from roots of Dendrobium scabrilingue.</title>
        <authorList>
            <person name="Kuncharoen N."/>
            <person name="Kudo T."/>
            <person name="Ohkuma M."/>
            <person name="Yuki M."/>
            <person name="Tanasupawat S."/>
        </authorList>
    </citation>
    <scope>NUCLEOTIDE SEQUENCE [LARGE SCALE GENOMIC DNA]</scope>
    <source>
        <strain evidence="2 5">AZ1-7</strain>
        <strain evidence="3 4">DS1-2</strain>
    </source>
</reference>
<dbReference type="EMBL" id="RBDX01000009">
    <property type="protein sequence ID" value="RKN09072.1"/>
    <property type="molecule type" value="Genomic_DNA"/>
</dbReference>
<evidence type="ECO:0000313" key="4">
    <source>
        <dbReference type="Proteomes" id="UP000268652"/>
    </source>
</evidence>
<evidence type="ECO:0000313" key="5">
    <source>
        <dbReference type="Proteomes" id="UP000275024"/>
    </source>
</evidence>
<dbReference type="Proteomes" id="UP000275024">
    <property type="component" value="Unassembled WGS sequence"/>
</dbReference>
<gene>
    <name evidence="3" type="ORF">D7318_14370</name>
    <name evidence="2" type="ORF">D7319_14185</name>
</gene>
<dbReference type="RefSeq" id="WP_120697406.1">
    <property type="nucleotide sequence ID" value="NZ_RBDX01000009.1"/>
</dbReference>
<sequence length="97" mass="10684">MSLHDELRSAQRCVDDLARCVARLERALGRGLETRRVRSDTDHLRESLALLAATAPTDRAPEVPPVPGELTRVPEAPYDERLWAGADDEGVGTRRGP</sequence>
<protein>
    <submittedName>
        <fullName evidence="2">Uncharacterized protein</fullName>
    </submittedName>
</protein>
<dbReference type="AlphaFoldDB" id="A0A3A9W8X7"/>
<evidence type="ECO:0000313" key="2">
    <source>
        <dbReference type="EMBL" id="RKN09072.1"/>
    </source>
</evidence>
<keyword evidence="4" id="KW-1185">Reference proteome</keyword>
<evidence type="ECO:0000313" key="3">
    <source>
        <dbReference type="EMBL" id="RKN22737.1"/>
    </source>
</evidence>
<comment type="caution">
    <text evidence="2">The sequence shown here is derived from an EMBL/GenBank/DDBJ whole genome shotgun (WGS) entry which is preliminary data.</text>
</comment>
<feature type="region of interest" description="Disordered" evidence="1">
    <location>
        <begin position="58"/>
        <end position="97"/>
    </location>
</feature>
<organism evidence="2 5">
    <name type="scientific">Streptomyces radicis</name>
    <dbReference type="NCBI Taxonomy" id="1750517"/>
    <lineage>
        <taxon>Bacteria</taxon>
        <taxon>Bacillati</taxon>
        <taxon>Actinomycetota</taxon>
        <taxon>Actinomycetes</taxon>
        <taxon>Kitasatosporales</taxon>
        <taxon>Streptomycetaceae</taxon>
        <taxon>Streptomyces</taxon>
    </lineage>
</organism>